<proteinExistence type="predicted"/>
<organism evidence="1">
    <name type="scientific">hydrothermal vent metagenome</name>
    <dbReference type="NCBI Taxonomy" id="652676"/>
    <lineage>
        <taxon>unclassified sequences</taxon>
        <taxon>metagenomes</taxon>
        <taxon>ecological metagenomes</taxon>
    </lineage>
</organism>
<dbReference type="EMBL" id="FPHM01000160">
    <property type="protein sequence ID" value="SFV70522.1"/>
    <property type="molecule type" value="Genomic_DNA"/>
</dbReference>
<dbReference type="AlphaFoldDB" id="A0A1W1CXY0"/>
<name>A0A1W1CXY0_9ZZZZ</name>
<dbReference type="Gene3D" id="2.40.37.10">
    <property type="entry name" value="Lyase, Ornithine Decarboxylase, Chain A, domain 1"/>
    <property type="match status" value="1"/>
</dbReference>
<protein>
    <submittedName>
        <fullName evidence="1">Carboxynorspermidine decarboxylase</fullName>
    </submittedName>
</protein>
<accession>A0A1W1CXY0</accession>
<reference evidence="1" key="1">
    <citation type="submission" date="2016-10" db="EMBL/GenBank/DDBJ databases">
        <authorList>
            <person name="de Groot N.N."/>
        </authorList>
    </citation>
    <scope>NUCLEOTIDE SEQUENCE</scope>
</reference>
<dbReference type="GO" id="GO:0003824">
    <property type="term" value="F:catalytic activity"/>
    <property type="evidence" value="ECO:0007669"/>
    <property type="project" value="InterPro"/>
</dbReference>
<dbReference type="InterPro" id="IPR009006">
    <property type="entry name" value="Ala_racemase/Decarboxylase_C"/>
</dbReference>
<dbReference type="SUPFAM" id="SSF50621">
    <property type="entry name" value="Alanine racemase C-terminal domain-like"/>
    <property type="match status" value="1"/>
</dbReference>
<gene>
    <name evidence="1" type="ORF">MNB_SV-13-1313</name>
</gene>
<sequence>MGDYSFDKPLQIGDKIIFKDQMHYTMVKATTFNGVPLPSIAIKRIDGKIELVKEFRYEDFRDRLS</sequence>
<evidence type="ECO:0000313" key="1">
    <source>
        <dbReference type="EMBL" id="SFV70522.1"/>
    </source>
</evidence>